<evidence type="ECO:0000313" key="3">
    <source>
        <dbReference type="EMBL" id="NVO56972.1"/>
    </source>
</evidence>
<dbReference type="InterPro" id="IPR001638">
    <property type="entry name" value="Solute-binding_3/MltF_N"/>
</dbReference>
<organism evidence="3 4">
    <name type="scientific">Ruegeria haliotis</name>
    <dbReference type="NCBI Taxonomy" id="2747601"/>
    <lineage>
        <taxon>Bacteria</taxon>
        <taxon>Pseudomonadati</taxon>
        <taxon>Pseudomonadota</taxon>
        <taxon>Alphaproteobacteria</taxon>
        <taxon>Rhodobacterales</taxon>
        <taxon>Roseobacteraceae</taxon>
        <taxon>Ruegeria</taxon>
    </lineage>
</organism>
<dbReference type="Proteomes" id="UP000630805">
    <property type="component" value="Unassembled WGS sequence"/>
</dbReference>
<dbReference type="PANTHER" id="PTHR35936:SF17">
    <property type="entry name" value="ARGININE-BINDING EXTRACELLULAR PROTEIN ARTP"/>
    <property type="match status" value="1"/>
</dbReference>
<accession>A0ABX2PV08</accession>
<gene>
    <name evidence="3" type="ORF">HW561_14345</name>
</gene>
<dbReference type="SMART" id="SM00062">
    <property type="entry name" value="PBPb"/>
    <property type="match status" value="1"/>
</dbReference>
<feature type="domain" description="Solute-binding protein family 3/N-terminal" evidence="2">
    <location>
        <begin position="24"/>
        <end position="250"/>
    </location>
</feature>
<dbReference type="Pfam" id="PF00497">
    <property type="entry name" value="SBP_bac_3"/>
    <property type="match status" value="1"/>
</dbReference>
<dbReference type="RefSeq" id="WP_176865928.1">
    <property type="nucleotide sequence ID" value="NZ_JABXWT010000008.1"/>
</dbReference>
<evidence type="ECO:0000313" key="4">
    <source>
        <dbReference type="Proteomes" id="UP000630805"/>
    </source>
</evidence>
<dbReference type="PANTHER" id="PTHR35936">
    <property type="entry name" value="MEMBRANE-BOUND LYTIC MUREIN TRANSGLYCOSYLASE F"/>
    <property type="match status" value="1"/>
</dbReference>
<proteinExistence type="predicted"/>
<comment type="caution">
    <text evidence="3">The sequence shown here is derived from an EMBL/GenBank/DDBJ whole genome shotgun (WGS) entry which is preliminary data.</text>
</comment>
<name>A0ABX2PV08_9RHOB</name>
<sequence length="254" mass="28289">MKKTTAIAIIGLMLGHAASAEELTIRWGTEAGYKPFMYKTSDGGLTGFDYDIGNAICAELKATCTWTEQDWDGIIPALQAEKYDAILASMNITDDRKRVVDFSERYYRIPNRFVAREDAPIDENSDLDGVVIGVQRATIQVGYLRAKWPKATIREYPTWDEVWLDLSAGRVDTAMANMIVIQDSFLTTDNGKGFVMQDTNHTDPEHFGEGTGIAVRKGETELAKKISGAIQDLRANGTYAEVNSKYFPFDVYGE</sequence>
<protein>
    <submittedName>
        <fullName evidence="3">Transporter substrate-binding domain-containing protein</fullName>
    </submittedName>
</protein>
<evidence type="ECO:0000259" key="2">
    <source>
        <dbReference type="SMART" id="SM00062"/>
    </source>
</evidence>
<keyword evidence="4" id="KW-1185">Reference proteome</keyword>
<reference evidence="3 4" key="1">
    <citation type="submission" date="2020-06" db="EMBL/GenBank/DDBJ databases">
        <authorList>
            <person name="Cao W.R."/>
        </authorList>
    </citation>
    <scope>NUCLEOTIDE SEQUENCE [LARGE SCALE GENOMIC DNA]</scope>
    <source>
        <strain evidence="3 4">B1Z28</strain>
    </source>
</reference>
<dbReference type="Gene3D" id="3.40.190.10">
    <property type="entry name" value="Periplasmic binding protein-like II"/>
    <property type="match status" value="2"/>
</dbReference>
<evidence type="ECO:0000256" key="1">
    <source>
        <dbReference type="ARBA" id="ARBA00022729"/>
    </source>
</evidence>
<dbReference type="EMBL" id="JABXWT010000008">
    <property type="protein sequence ID" value="NVO56972.1"/>
    <property type="molecule type" value="Genomic_DNA"/>
</dbReference>
<dbReference type="SUPFAM" id="SSF53850">
    <property type="entry name" value="Periplasmic binding protein-like II"/>
    <property type="match status" value="1"/>
</dbReference>
<keyword evidence="1" id="KW-0732">Signal</keyword>